<dbReference type="AlphaFoldDB" id="A0A0C3KJI1"/>
<accession>A0A0C3KJI1</accession>
<reference evidence="3 4" key="1">
    <citation type="submission" date="2014-04" db="EMBL/GenBank/DDBJ databases">
        <authorList>
            <consortium name="DOE Joint Genome Institute"/>
            <person name="Kuo A."/>
            <person name="Kohler A."/>
            <person name="Costa M.D."/>
            <person name="Nagy L.G."/>
            <person name="Floudas D."/>
            <person name="Copeland A."/>
            <person name="Barry K.W."/>
            <person name="Cichocki N."/>
            <person name="Veneault-Fourrey C."/>
            <person name="LaButti K."/>
            <person name="Lindquist E.A."/>
            <person name="Lipzen A."/>
            <person name="Lundell T."/>
            <person name="Morin E."/>
            <person name="Murat C."/>
            <person name="Sun H."/>
            <person name="Tunlid A."/>
            <person name="Henrissat B."/>
            <person name="Grigoriev I.V."/>
            <person name="Hibbett D.S."/>
            <person name="Martin F."/>
            <person name="Nordberg H.P."/>
            <person name="Cantor M.N."/>
            <person name="Hua S.X."/>
        </authorList>
    </citation>
    <scope>NUCLEOTIDE SEQUENCE [LARGE SCALE GENOMIC DNA]</scope>
    <source>
        <strain evidence="3 4">Marx 270</strain>
    </source>
</reference>
<dbReference type="InParanoid" id="A0A0C3KJI1"/>
<keyword evidence="1" id="KW-1133">Transmembrane helix</keyword>
<dbReference type="Pfam" id="PF20152">
    <property type="entry name" value="DUF6534"/>
    <property type="match status" value="1"/>
</dbReference>
<dbReference type="HOGENOM" id="CLU_046025_15_0_1"/>
<dbReference type="EMBL" id="KN831954">
    <property type="protein sequence ID" value="KIO09732.1"/>
    <property type="molecule type" value="Genomic_DNA"/>
</dbReference>
<sequence>METVILEFVNRGASILTQITFYDVTPAWATIVAAEVLITGSLCVLLYDHGSGSGFPRTKRLLNTLVVYAVNRCLLTSLVAIADLVIAIEVQDPWSIGLDFVSGKLYANSLLASLNSRKHLRSQDSGTVSDQRTSIVHFANPTKLSGDAESSKDETGQLNVSEMAVIDITADPALDRTTAFRREGEV</sequence>
<dbReference type="OrthoDB" id="2682831at2759"/>
<reference evidence="4" key="2">
    <citation type="submission" date="2015-01" db="EMBL/GenBank/DDBJ databases">
        <title>Evolutionary Origins and Diversification of the Mycorrhizal Mutualists.</title>
        <authorList>
            <consortium name="DOE Joint Genome Institute"/>
            <consortium name="Mycorrhizal Genomics Consortium"/>
            <person name="Kohler A."/>
            <person name="Kuo A."/>
            <person name="Nagy L.G."/>
            <person name="Floudas D."/>
            <person name="Copeland A."/>
            <person name="Barry K.W."/>
            <person name="Cichocki N."/>
            <person name="Veneault-Fourrey C."/>
            <person name="LaButti K."/>
            <person name="Lindquist E.A."/>
            <person name="Lipzen A."/>
            <person name="Lundell T."/>
            <person name="Morin E."/>
            <person name="Murat C."/>
            <person name="Riley R."/>
            <person name="Ohm R."/>
            <person name="Sun H."/>
            <person name="Tunlid A."/>
            <person name="Henrissat B."/>
            <person name="Grigoriev I.V."/>
            <person name="Hibbett D.S."/>
            <person name="Martin F."/>
        </authorList>
    </citation>
    <scope>NUCLEOTIDE SEQUENCE [LARGE SCALE GENOMIC DNA]</scope>
    <source>
        <strain evidence="4">Marx 270</strain>
    </source>
</reference>
<proteinExistence type="predicted"/>
<gene>
    <name evidence="3" type="ORF">M404DRAFT_996580</name>
</gene>
<name>A0A0C3KJI1_PISTI</name>
<keyword evidence="4" id="KW-1185">Reference proteome</keyword>
<protein>
    <recommendedName>
        <fullName evidence="2">DUF6534 domain-containing protein</fullName>
    </recommendedName>
</protein>
<dbReference type="PANTHER" id="PTHR40465">
    <property type="entry name" value="CHROMOSOME 1, WHOLE GENOME SHOTGUN SEQUENCE"/>
    <property type="match status" value="1"/>
</dbReference>
<feature type="domain" description="DUF6534" evidence="2">
    <location>
        <begin position="32"/>
        <end position="119"/>
    </location>
</feature>
<dbReference type="PANTHER" id="PTHR40465:SF1">
    <property type="entry name" value="DUF6534 DOMAIN-CONTAINING PROTEIN"/>
    <property type="match status" value="1"/>
</dbReference>
<feature type="transmembrane region" description="Helical" evidence="1">
    <location>
        <begin position="68"/>
        <end position="88"/>
    </location>
</feature>
<keyword evidence="1" id="KW-0472">Membrane</keyword>
<dbReference type="Proteomes" id="UP000054217">
    <property type="component" value="Unassembled WGS sequence"/>
</dbReference>
<feature type="transmembrane region" description="Helical" evidence="1">
    <location>
        <begin position="27"/>
        <end position="47"/>
    </location>
</feature>
<evidence type="ECO:0000313" key="4">
    <source>
        <dbReference type="Proteomes" id="UP000054217"/>
    </source>
</evidence>
<keyword evidence="1" id="KW-0812">Transmembrane</keyword>
<evidence type="ECO:0000313" key="3">
    <source>
        <dbReference type="EMBL" id="KIO09732.1"/>
    </source>
</evidence>
<dbReference type="InterPro" id="IPR045339">
    <property type="entry name" value="DUF6534"/>
</dbReference>
<evidence type="ECO:0000259" key="2">
    <source>
        <dbReference type="Pfam" id="PF20152"/>
    </source>
</evidence>
<evidence type="ECO:0000256" key="1">
    <source>
        <dbReference type="SAM" id="Phobius"/>
    </source>
</evidence>
<organism evidence="3 4">
    <name type="scientific">Pisolithus tinctorius Marx 270</name>
    <dbReference type="NCBI Taxonomy" id="870435"/>
    <lineage>
        <taxon>Eukaryota</taxon>
        <taxon>Fungi</taxon>
        <taxon>Dikarya</taxon>
        <taxon>Basidiomycota</taxon>
        <taxon>Agaricomycotina</taxon>
        <taxon>Agaricomycetes</taxon>
        <taxon>Agaricomycetidae</taxon>
        <taxon>Boletales</taxon>
        <taxon>Sclerodermatineae</taxon>
        <taxon>Pisolithaceae</taxon>
        <taxon>Pisolithus</taxon>
    </lineage>
</organism>
<dbReference type="STRING" id="870435.A0A0C3KJI1"/>